<feature type="compositionally biased region" description="Low complexity" evidence="1">
    <location>
        <begin position="12"/>
        <end position="24"/>
    </location>
</feature>
<evidence type="ECO:0000259" key="2">
    <source>
        <dbReference type="PROSITE" id="PS51258"/>
    </source>
</evidence>
<dbReference type="AlphaFoldDB" id="A0AAD8SJ69"/>
<dbReference type="EMBL" id="JAUUTY010000004">
    <property type="protein sequence ID" value="KAK1653166.1"/>
    <property type="molecule type" value="Genomic_DNA"/>
</dbReference>
<feature type="compositionally biased region" description="Basic residues" evidence="1">
    <location>
        <begin position="120"/>
        <end position="131"/>
    </location>
</feature>
<feature type="compositionally biased region" description="Low complexity" evidence="1">
    <location>
        <begin position="138"/>
        <end position="158"/>
    </location>
</feature>
<dbReference type="PROSITE" id="PS51258">
    <property type="entry name" value="MHD1"/>
    <property type="match status" value="1"/>
</dbReference>
<sequence length="1065" mass="115171">MGPRLLHHYRSRSASSFARSPDASTGDAHSLGPAAADALDSPFGHVDGLSRPDVREAAYEVFFMSCRAGGTNGKGTGIGNGALSHHPAPWDSGGGGGGDESPRIGAGPRGGTGMNVVNSRVKRALGLKARRSSQPSTALRSGLNASSSSSAPGSPGRAVRAMMNQPSGTGSPRARRPMTSAEIMRQQMRVSEQSDARLRKTLMRTLVGQVGRRAETIILPLELLRQLKLPDFADSGEHHKWQLRQLKLLEAGLILHTSIPIDHRHSASVLRFREVLQAAEARAIDTGKASDAMRALCDAVLALAWRSAPAGEACHWADGYPLNVLLYVSLLQAVFDLRDETVVLDEVDELLELMKRTWTTLGINKMIHNVCFAWVLFQQYVATGQVEQDLAGAALAVLTEVAADAKQEKPRDAAVYARVLSSALAAIRDWPEKCLLDYHEMYGTGIGGTGTAAMESALSLALAAGKIIAESVPGMGISAAHADHESGGVGSFAGDRVDYYVRCSMRSAFTKVLENGLGQDDSMITDHPADDPSEILTRLAKDTEELALSERESFSQALRRWHPFPAAVAATTLHSCFGVVLKQYVAKAICLTDELVRVLHAAGRLEKALVQMVMEDVADSDDGGKSVVREVVPYDVESVVVGFLRTWIEERLRVAKECVIRAKDTESWTARSKNEPYAQTAVELMKLAKATMDEFFAIPVSARDDMVRDLADGLDAVFQEYISFLASCGNKQSYLPPLPALTRCNQDSTIKRLWKRAAVTPCRAPLTGARGTVYNCGQSASAAGGHNPRPSTSRGTQRLYVRLNTLHYVLSHTQALDKSLSFFSGGGGGACASPSAAARLLAAPSCHFDHARAAAQSAITHVAEVAAYRLIFFDSHQSFYDGLYAGGVADARIRPALRTLKQNLSLLLSVLVDRAQPVAVREVMKASFQAFLTVLLAGGNHRSFTKEDHGMVEEDLRSLKRAFCTRGEGLVTEHVVESEAEVAEGVVALMGQTAERLVEELSIATTCGSPRMGNGAAGQRMPMPTTTRRWSRTDPDTILRVLCHRDEEVASHFLKRAFQLPKRHR</sequence>
<proteinExistence type="predicted"/>
<evidence type="ECO:0000313" key="5">
    <source>
        <dbReference type="Proteomes" id="UP001231189"/>
    </source>
</evidence>
<gene>
    <name evidence="4" type="ORF">QYE76_070971</name>
</gene>
<dbReference type="PANTHER" id="PTHR31280:SF1">
    <property type="entry name" value="OS03G0138600 PROTEIN"/>
    <property type="match status" value="1"/>
</dbReference>
<accession>A0AAD8SJ69</accession>
<protein>
    <recommendedName>
        <fullName evidence="6">MHD1 domain-containing protein</fullName>
    </recommendedName>
</protein>
<keyword evidence="5" id="KW-1185">Reference proteome</keyword>
<dbReference type="Pfam" id="PF25761">
    <property type="entry name" value="TPR_PATROL1"/>
    <property type="match status" value="1"/>
</dbReference>
<dbReference type="PROSITE" id="PS51259">
    <property type="entry name" value="MHD2"/>
    <property type="match status" value="1"/>
</dbReference>
<dbReference type="Proteomes" id="UP001231189">
    <property type="component" value="Unassembled WGS sequence"/>
</dbReference>
<feature type="domain" description="MHD1" evidence="2">
    <location>
        <begin position="596"/>
        <end position="738"/>
    </location>
</feature>
<evidence type="ECO:0000313" key="4">
    <source>
        <dbReference type="EMBL" id="KAK1653166.1"/>
    </source>
</evidence>
<dbReference type="PANTHER" id="PTHR31280">
    <property type="entry name" value="PROTEIN UNC-13 HOMOLOG"/>
    <property type="match status" value="1"/>
</dbReference>
<feature type="region of interest" description="Disordered" evidence="1">
    <location>
        <begin position="1008"/>
        <end position="1031"/>
    </location>
</feature>
<dbReference type="InterPro" id="IPR057984">
    <property type="entry name" value="PATROL1_C"/>
</dbReference>
<evidence type="ECO:0000256" key="1">
    <source>
        <dbReference type="SAM" id="MobiDB-lite"/>
    </source>
</evidence>
<reference evidence="4" key="1">
    <citation type="submission" date="2023-07" db="EMBL/GenBank/DDBJ databases">
        <title>A chromosome-level genome assembly of Lolium multiflorum.</title>
        <authorList>
            <person name="Chen Y."/>
            <person name="Copetti D."/>
            <person name="Kolliker R."/>
            <person name="Studer B."/>
        </authorList>
    </citation>
    <scope>NUCLEOTIDE SEQUENCE</scope>
    <source>
        <strain evidence="4">02402/16</strain>
        <tissue evidence="4">Leaf</tissue>
    </source>
</reference>
<comment type="caution">
    <text evidence="4">The sequence shown here is derived from an EMBL/GenBank/DDBJ whole genome shotgun (WGS) entry which is preliminary data.</text>
</comment>
<feature type="region of interest" description="Disordered" evidence="1">
    <location>
        <begin position="1"/>
        <end position="33"/>
    </location>
</feature>
<feature type="domain" description="MHD2" evidence="3">
    <location>
        <begin position="890"/>
        <end position="1001"/>
    </location>
</feature>
<name>A0AAD8SJ69_LOLMU</name>
<evidence type="ECO:0008006" key="6">
    <source>
        <dbReference type="Google" id="ProtNLM"/>
    </source>
</evidence>
<evidence type="ECO:0000259" key="3">
    <source>
        <dbReference type="PROSITE" id="PS51259"/>
    </source>
</evidence>
<dbReference type="InterPro" id="IPR014772">
    <property type="entry name" value="Munc13_dom-2"/>
</dbReference>
<dbReference type="InterPro" id="IPR014770">
    <property type="entry name" value="Munc13_1"/>
</dbReference>
<organism evidence="4 5">
    <name type="scientific">Lolium multiflorum</name>
    <name type="common">Italian ryegrass</name>
    <name type="synonym">Lolium perenne subsp. multiflorum</name>
    <dbReference type="NCBI Taxonomy" id="4521"/>
    <lineage>
        <taxon>Eukaryota</taxon>
        <taxon>Viridiplantae</taxon>
        <taxon>Streptophyta</taxon>
        <taxon>Embryophyta</taxon>
        <taxon>Tracheophyta</taxon>
        <taxon>Spermatophyta</taxon>
        <taxon>Magnoliopsida</taxon>
        <taxon>Liliopsida</taxon>
        <taxon>Poales</taxon>
        <taxon>Poaceae</taxon>
        <taxon>BOP clade</taxon>
        <taxon>Pooideae</taxon>
        <taxon>Poodae</taxon>
        <taxon>Poeae</taxon>
        <taxon>Poeae Chloroplast Group 2 (Poeae type)</taxon>
        <taxon>Loliodinae</taxon>
        <taxon>Loliinae</taxon>
        <taxon>Lolium</taxon>
    </lineage>
</organism>
<feature type="region of interest" description="Disordered" evidence="1">
    <location>
        <begin position="77"/>
        <end position="178"/>
    </location>
</feature>
<dbReference type="InterPro" id="IPR008528">
    <property type="entry name" value="unc-13_homologue"/>
</dbReference>
<feature type="compositionally biased region" description="Basic residues" evidence="1">
    <location>
        <begin position="1"/>
        <end position="11"/>
    </location>
</feature>